<reference evidence="1" key="1">
    <citation type="submission" date="2016-01" db="EMBL/GenBank/DDBJ databases">
        <title>Reference transcriptome for the parasite Schistocephalus solidus: insights into the molecular evolution of parasitism.</title>
        <authorList>
            <person name="Hebert F.O."/>
            <person name="Grambauer S."/>
            <person name="Barber I."/>
            <person name="Landry C.R."/>
            <person name="Aubin-Horth N."/>
        </authorList>
    </citation>
    <scope>NUCLEOTIDE SEQUENCE</scope>
</reference>
<organism evidence="1">
    <name type="scientific">Schistocephalus solidus</name>
    <name type="common">Tapeworm</name>
    <dbReference type="NCBI Taxonomy" id="70667"/>
    <lineage>
        <taxon>Eukaryota</taxon>
        <taxon>Metazoa</taxon>
        <taxon>Spiralia</taxon>
        <taxon>Lophotrochozoa</taxon>
        <taxon>Platyhelminthes</taxon>
        <taxon>Cestoda</taxon>
        <taxon>Eucestoda</taxon>
        <taxon>Diphyllobothriidea</taxon>
        <taxon>Diphyllobothriidae</taxon>
        <taxon>Schistocephalus</taxon>
    </lineage>
</organism>
<accession>A0A0X3PV02</accession>
<proteinExistence type="predicted"/>
<protein>
    <submittedName>
        <fullName evidence="1">Uncharacterized protein</fullName>
    </submittedName>
</protein>
<gene>
    <name evidence="1" type="ORF">TR151286</name>
</gene>
<dbReference type="EMBL" id="GEEE01007766">
    <property type="protein sequence ID" value="JAP55459.1"/>
    <property type="molecule type" value="Transcribed_RNA"/>
</dbReference>
<name>A0A0X3PV02_SCHSO</name>
<sequence>MNPPLITCRGSLITWSGRLYSGALFRGPRKDTGRAELDERGGKLRLIADTLEPRNVIGAKANARMEKAQPLASITIYSSSSRKWGLESRFDRSVEHAAITTKVSVRGGGGGGCLGHELDYDLGERGRSYLKSFSTLPCLN</sequence>
<feature type="non-terminal residue" evidence="1">
    <location>
        <position position="140"/>
    </location>
</feature>
<evidence type="ECO:0000313" key="1">
    <source>
        <dbReference type="EMBL" id="JAP55459.1"/>
    </source>
</evidence>
<dbReference type="AlphaFoldDB" id="A0A0X3PV02"/>